<dbReference type="GO" id="GO:0020037">
    <property type="term" value="F:heme binding"/>
    <property type="evidence" value="ECO:0007669"/>
    <property type="project" value="InterPro"/>
</dbReference>
<evidence type="ECO:0000313" key="8">
    <source>
        <dbReference type="Proteomes" id="UP000319557"/>
    </source>
</evidence>
<keyword evidence="3 4" id="KW-0408">Iron</keyword>
<dbReference type="InterPro" id="IPR036909">
    <property type="entry name" value="Cyt_c-like_dom_sf"/>
</dbReference>
<dbReference type="Pfam" id="PF07635">
    <property type="entry name" value="PSCyt1"/>
    <property type="match status" value="1"/>
</dbReference>
<keyword evidence="5" id="KW-0732">Signal</keyword>
<dbReference type="PANTHER" id="PTHR35889">
    <property type="entry name" value="CYCLOINULO-OLIGOSACCHARIDE FRUCTANOTRANSFERASE-RELATED"/>
    <property type="match status" value="1"/>
</dbReference>
<proteinExistence type="predicted"/>
<keyword evidence="1 4" id="KW-0349">Heme</keyword>
<dbReference type="KEGG" id="ruv:EC9_08650"/>
<sequence precursor="true">MNKVNLLICVDVLCVLLASQSVSSGDAGDQAYKLLKENCHRCHGVEFKHDRLNVLDRDVLVAKPVTDPDEDPYVTPGAPDASRLWRAIVDDHMPPEEPLSDEDKATIKQWIETGAEWTLSTERSFVSEYEVLQAISSDLFQVRRQERKFQRYFSLTHIHNNRKVPDEDLQIYKAALSKALNSMSRQSAIALPRSINDSDTVFCIDLRDYGWQEFGVWDELLELYPYGLKPGTVDGLEQYEKIEELFGADGFDGVTHFRADWFVTHATRPPLYHKLADIPATEQELLKRVNVDVQQSFKLGISRRAGLFQSGVSAQNRLIEYHSSQNGTFWLSYDFQRNSPRSNLARFPLGPKFEGNPFDSVAFEHAGGEIIWNLPNGLHAYMLVDAKGERIDRGPIDIVWDSKNVAGTPEIVNGISCISCHRHGMIPIDDFVRSGNALESAEARRKVQELYATPADLLAALNDSKVAYLGKLKAAIGPYLQVGKNKDRPIEEFEEPISRVARLYDRNLDLEAAARELGYESITDLKNQVFSGGLFSLGLGPLAIEGGTVKRAEWESREATVSVFQQAASELRIGSPFNN</sequence>
<evidence type="ECO:0000256" key="4">
    <source>
        <dbReference type="PROSITE-ProRule" id="PRU00433"/>
    </source>
</evidence>
<evidence type="ECO:0000256" key="5">
    <source>
        <dbReference type="SAM" id="SignalP"/>
    </source>
</evidence>
<dbReference type="AlphaFoldDB" id="A0A517LVQ2"/>
<keyword evidence="8" id="KW-1185">Reference proteome</keyword>
<dbReference type="SUPFAM" id="SSF46626">
    <property type="entry name" value="Cytochrome c"/>
    <property type="match status" value="1"/>
</dbReference>
<dbReference type="InterPro" id="IPR009056">
    <property type="entry name" value="Cyt_c-like_dom"/>
</dbReference>
<accession>A0A517LVQ2</accession>
<feature type="signal peptide" evidence="5">
    <location>
        <begin position="1"/>
        <end position="24"/>
    </location>
</feature>
<dbReference type="PANTHER" id="PTHR35889:SF3">
    <property type="entry name" value="F-BOX DOMAIN-CONTAINING PROTEIN"/>
    <property type="match status" value="1"/>
</dbReference>
<protein>
    <submittedName>
        <fullName evidence="7">Planctomycete cytochrome C</fullName>
    </submittedName>
</protein>
<evidence type="ECO:0000259" key="6">
    <source>
        <dbReference type="PROSITE" id="PS51007"/>
    </source>
</evidence>
<organism evidence="7 8">
    <name type="scientific">Rosistilla ulvae</name>
    <dbReference type="NCBI Taxonomy" id="1930277"/>
    <lineage>
        <taxon>Bacteria</taxon>
        <taxon>Pseudomonadati</taxon>
        <taxon>Planctomycetota</taxon>
        <taxon>Planctomycetia</taxon>
        <taxon>Pirellulales</taxon>
        <taxon>Pirellulaceae</taxon>
        <taxon>Rosistilla</taxon>
    </lineage>
</organism>
<dbReference type="GO" id="GO:0046872">
    <property type="term" value="F:metal ion binding"/>
    <property type="evidence" value="ECO:0007669"/>
    <property type="project" value="UniProtKB-KW"/>
</dbReference>
<dbReference type="PROSITE" id="PS51007">
    <property type="entry name" value="CYTC"/>
    <property type="match status" value="1"/>
</dbReference>
<evidence type="ECO:0000313" key="7">
    <source>
        <dbReference type="EMBL" id="QDS86692.1"/>
    </source>
</evidence>
<evidence type="ECO:0000256" key="3">
    <source>
        <dbReference type="ARBA" id="ARBA00023004"/>
    </source>
</evidence>
<feature type="domain" description="Cytochrome c" evidence="6">
    <location>
        <begin position="23"/>
        <end position="115"/>
    </location>
</feature>
<name>A0A517LVQ2_9BACT</name>
<feature type="chain" id="PRO_5022223194" evidence="5">
    <location>
        <begin position="25"/>
        <end position="579"/>
    </location>
</feature>
<dbReference type="OrthoDB" id="9811281at2"/>
<evidence type="ECO:0000256" key="2">
    <source>
        <dbReference type="ARBA" id="ARBA00022723"/>
    </source>
</evidence>
<dbReference type="EMBL" id="CP036261">
    <property type="protein sequence ID" value="QDS86692.1"/>
    <property type="molecule type" value="Genomic_DNA"/>
</dbReference>
<dbReference type="InterPro" id="IPR011429">
    <property type="entry name" value="Cyt_c_Planctomycete-type"/>
</dbReference>
<dbReference type="GO" id="GO:0009055">
    <property type="term" value="F:electron transfer activity"/>
    <property type="evidence" value="ECO:0007669"/>
    <property type="project" value="InterPro"/>
</dbReference>
<evidence type="ECO:0000256" key="1">
    <source>
        <dbReference type="ARBA" id="ARBA00022617"/>
    </source>
</evidence>
<gene>
    <name evidence="7" type="ORF">EC9_08650</name>
</gene>
<dbReference type="Proteomes" id="UP000319557">
    <property type="component" value="Chromosome"/>
</dbReference>
<reference evidence="7 8" key="1">
    <citation type="submission" date="2019-02" db="EMBL/GenBank/DDBJ databases">
        <title>Deep-cultivation of Planctomycetes and their phenomic and genomic characterization uncovers novel biology.</title>
        <authorList>
            <person name="Wiegand S."/>
            <person name="Jogler M."/>
            <person name="Boedeker C."/>
            <person name="Pinto D."/>
            <person name="Vollmers J."/>
            <person name="Rivas-Marin E."/>
            <person name="Kohn T."/>
            <person name="Peeters S.H."/>
            <person name="Heuer A."/>
            <person name="Rast P."/>
            <person name="Oberbeckmann S."/>
            <person name="Bunk B."/>
            <person name="Jeske O."/>
            <person name="Meyerdierks A."/>
            <person name="Storesund J.E."/>
            <person name="Kallscheuer N."/>
            <person name="Luecker S."/>
            <person name="Lage O.M."/>
            <person name="Pohl T."/>
            <person name="Merkel B.J."/>
            <person name="Hornburger P."/>
            <person name="Mueller R.-W."/>
            <person name="Bruemmer F."/>
            <person name="Labrenz M."/>
            <person name="Spormann A.M."/>
            <person name="Op den Camp H."/>
            <person name="Overmann J."/>
            <person name="Amann R."/>
            <person name="Jetten M.S.M."/>
            <person name="Mascher T."/>
            <person name="Medema M.H."/>
            <person name="Devos D.P."/>
            <person name="Kaster A.-K."/>
            <person name="Ovreas L."/>
            <person name="Rohde M."/>
            <person name="Galperin M.Y."/>
            <person name="Jogler C."/>
        </authorList>
    </citation>
    <scope>NUCLEOTIDE SEQUENCE [LARGE SCALE GENOMIC DNA]</scope>
    <source>
        <strain evidence="7 8">EC9</strain>
    </source>
</reference>
<keyword evidence="2 4" id="KW-0479">Metal-binding</keyword>